<dbReference type="CDD" id="cd02569">
    <property type="entry name" value="PseudoU_synth_ScPus3"/>
    <property type="match status" value="1"/>
</dbReference>
<comment type="subcellular location">
    <subcellularLocation>
        <location evidence="1">Nucleus</location>
    </subcellularLocation>
</comment>
<dbReference type="FunFam" id="3.30.70.580:FF:000020">
    <property type="entry name" value="tRNA pseudouridine synthase"/>
    <property type="match status" value="1"/>
</dbReference>
<dbReference type="AlphaFoldDB" id="K0KSL0"/>
<dbReference type="InParanoid" id="K0KSL0"/>
<dbReference type="EC" id="5.4.99.-" evidence="8"/>
<keyword evidence="5" id="KW-0539">Nucleus</keyword>
<organism evidence="8 9">
    <name type="scientific">Wickerhamomyces ciferrii (strain ATCC 14091 / BCRC 22168 / CBS 111 / JCM 3599 / NBRC 0793 / NRRL Y-1031 F-60-10)</name>
    <name type="common">Yeast</name>
    <name type="synonym">Pichia ciferrii</name>
    <dbReference type="NCBI Taxonomy" id="1206466"/>
    <lineage>
        <taxon>Eukaryota</taxon>
        <taxon>Fungi</taxon>
        <taxon>Dikarya</taxon>
        <taxon>Ascomycota</taxon>
        <taxon>Saccharomycotina</taxon>
        <taxon>Saccharomycetes</taxon>
        <taxon>Phaffomycetales</taxon>
        <taxon>Wickerhamomycetaceae</taxon>
        <taxon>Wickerhamomyces</taxon>
    </lineage>
</organism>
<dbReference type="HOGENOM" id="CLU_014673_2_0_1"/>
<keyword evidence="9" id="KW-1185">Reference proteome</keyword>
<evidence type="ECO:0000259" key="7">
    <source>
        <dbReference type="Pfam" id="PF01416"/>
    </source>
</evidence>
<dbReference type="Pfam" id="PF01416">
    <property type="entry name" value="PseudoU_synth_1"/>
    <property type="match status" value="1"/>
</dbReference>
<dbReference type="STRING" id="1206466.K0KSL0"/>
<dbReference type="InterPro" id="IPR020094">
    <property type="entry name" value="TruA/RsuA/RluB/E/F_N"/>
</dbReference>
<gene>
    <name evidence="8" type="ORF">BN7_4611</name>
</gene>
<feature type="domain" description="Pseudouridine synthase I TruA alpha/beta" evidence="7">
    <location>
        <begin position="206"/>
        <end position="313"/>
    </location>
</feature>
<keyword evidence="4 8" id="KW-0413">Isomerase</keyword>
<dbReference type="GO" id="GO:0031119">
    <property type="term" value="P:tRNA pseudouridine synthesis"/>
    <property type="evidence" value="ECO:0007669"/>
    <property type="project" value="TreeGrafter"/>
</dbReference>
<dbReference type="FunCoup" id="K0KSL0">
    <property type="interactions" value="729"/>
</dbReference>
<keyword evidence="3" id="KW-0819">tRNA processing</keyword>
<evidence type="ECO:0000256" key="1">
    <source>
        <dbReference type="ARBA" id="ARBA00004123"/>
    </source>
</evidence>
<evidence type="ECO:0000313" key="9">
    <source>
        <dbReference type="Proteomes" id="UP000009328"/>
    </source>
</evidence>
<dbReference type="InterPro" id="IPR001406">
    <property type="entry name" value="PsdUridine_synth_TruA"/>
</dbReference>
<evidence type="ECO:0000256" key="4">
    <source>
        <dbReference type="ARBA" id="ARBA00023235"/>
    </source>
</evidence>
<feature type="region of interest" description="Disordered" evidence="6">
    <location>
        <begin position="25"/>
        <end position="51"/>
    </location>
</feature>
<dbReference type="GO" id="GO:0009982">
    <property type="term" value="F:pseudouridine synthase activity"/>
    <property type="evidence" value="ECO:0007669"/>
    <property type="project" value="InterPro"/>
</dbReference>
<dbReference type="FunFam" id="3.30.70.660:FF:000012">
    <property type="entry name" value="tRNA pseudouridine synthase"/>
    <property type="match status" value="1"/>
</dbReference>
<dbReference type="eggNOG" id="KOG2554">
    <property type="taxonomic scope" value="Eukaryota"/>
</dbReference>
<dbReference type="NCBIfam" id="TIGR00071">
    <property type="entry name" value="hisT_truA"/>
    <property type="match status" value="1"/>
</dbReference>
<dbReference type="InterPro" id="IPR041707">
    <property type="entry name" value="Pus3-like"/>
</dbReference>
<protein>
    <submittedName>
        <fullName evidence="8">tRNA pseudouridine synthase</fullName>
        <ecNumber evidence="8">5.4.99.-</ecNumber>
    </submittedName>
</protein>
<dbReference type="HAMAP" id="MF_00171">
    <property type="entry name" value="TruA"/>
    <property type="match status" value="1"/>
</dbReference>
<evidence type="ECO:0000256" key="6">
    <source>
        <dbReference type="SAM" id="MobiDB-lite"/>
    </source>
</evidence>
<evidence type="ECO:0000256" key="3">
    <source>
        <dbReference type="ARBA" id="ARBA00022694"/>
    </source>
</evidence>
<dbReference type="GO" id="GO:0005737">
    <property type="term" value="C:cytoplasm"/>
    <property type="evidence" value="ECO:0007669"/>
    <property type="project" value="TreeGrafter"/>
</dbReference>
<dbReference type="GO" id="GO:0005634">
    <property type="term" value="C:nucleus"/>
    <property type="evidence" value="ECO:0007669"/>
    <property type="project" value="UniProtKB-SubCell"/>
</dbReference>
<dbReference type="SUPFAM" id="SSF55120">
    <property type="entry name" value="Pseudouridine synthase"/>
    <property type="match status" value="1"/>
</dbReference>
<dbReference type="PANTHER" id="PTHR11142">
    <property type="entry name" value="PSEUDOURIDYLATE SYNTHASE"/>
    <property type="match status" value="1"/>
</dbReference>
<dbReference type="Proteomes" id="UP000009328">
    <property type="component" value="Unassembled WGS sequence"/>
</dbReference>
<dbReference type="Gene3D" id="3.30.70.660">
    <property type="entry name" value="Pseudouridine synthase I, catalytic domain, C-terminal subdomain"/>
    <property type="match status" value="1"/>
</dbReference>
<name>K0KSL0_WICCF</name>
<dbReference type="GO" id="GO:1990481">
    <property type="term" value="P:mRNA pseudouridine synthesis"/>
    <property type="evidence" value="ECO:0007669"/>
    <property type="project" value="TreeGrafter"/>
</dbReference>
<dbReference type="InterPro" id="IPR020097">
    <property type="entry name" value="PsdUridine_synth_TruA_a/b_dom"/>
</dbReference>
<evidence type="ECO:0000256" key="5">
    <source>
        <dbReference type="ARBA" id="ARBA00023242"/>
    </source>
</evidence>
<dbReference type="GO" id="GO:0003723">
    <property type="term" value="F:RNA binding"/>
    <property type="evidence" value="ECO:0007669"/>
    <property type="project" value="InterPro"/>
</dbReference>
<reference evidence="8 9" key="1">
    <citation type="journal article" date="2012" name="Eukaryot. Cell">
        <title>Draft genome sequence of Wickerhamomyces ciferrii NRRL Y-1031 F-60-10.</title>
        <authorList>
            <person name="Schneider J."/>
            <person name="Andrea H."/>
            <person name="Blom J."/>
            <person name="Jaenicke S."/>
            <person name="Ruckert C."/>
            <person name="Schorsch C."/>
            <person name="Szczepanowski R."/>
            <person name="Farwick M."/>
            <person name="Goesmann A."/>
            <person name="Puhler A."/>
            <person name="Schaffer S."/>
            <person name="Tauch A."/>
            <person name="Kohler T."/>
            <person name="Brinkrolf K."/>
        </authorList>
    </citation>
    <scope>NUCLEOTIDE SEQUENCE [LARGE SCALE GENOMIC DNA]</scope>
    <source>
        <strain evidence="9">ATCC 14091 / BCRC 22168 / CBS 111 / JCM 3599 / NBRC 0793 / NRRL Y-1031 F-60-10</strain>
    </source>
</reference>
<comment type="caution">
    <text evidence="8">The sequence shown here is derived from an EMBL/GenBank/DDBJ whole genome shotgun (WGS) entry which is preliminary data.</text>
</comment>
<comment type="similarity">
    <text evidence="2">Belongs to the tRNA pseudouridine synthase TruA family.</text>
</comment>
<dbReference type="PANTHER" id="PTHR11142:SF5">
    <property type="entry name" value="TRNA PSEUDOURIDINE(38_39) SYNTHASE"/>
    <property type="match status" value="1"/>
</dbReference>
<proteinExistence type="inferred from homology"/>
<dbReference type="EMBL" id="CAIF01000178">
    <property type="protein sequence ID" value="CCH45032.1"/>
    <property type="molecule type" value="Genomic_DNA"/>
</dbReference>
<sequence>MSSETNSIGKYSDWSKEDLISRILELETPKNEQNGTIIKRDQKPQKKSKPFDFSKHHTRFIALKFSYLGWNYNGLAIQKEPTPLPTVEGTIIEALNKCKLIPSLNPGNFNFSRCGRTDKGVSALNQVISLKVRSNLTPEEQLDPNLDSKEFDYINILNGILPSDIKIHEISLRPPQGFDARFSCTSRHYKYLFHQQGLDIELMQKAAKLYEGSHDFRNFCKIDGSKQISNYERTILKSQILDLGNGLYCFDLEGSAFLWHQVRNMVAILFLVGQKLESPGIVTQLMNIQETPTRPLFDMGSDIPLILYDCKFPEMEWVKANKCAKYEKTLTSVYSQWIELNMKTQVAKFMYEKFVNDDDIFQNSNERRTRINLGDGKGKIVGEYVPLFKRDRMESFEVVNERWKKRKLNDKN</sequence>
<dbReference type="Gene3D" id="3.30.70.580">
    <property type="entry name" value="Pseudouridine synthase I, catalytic domain, N-terminal subdomain"/>
    <property type="match status" value="1"/>
</dbReference>
<feature type="compositionally biased region" description="Basic and acidic residues" evidence="6">
    <location>
        <begin position="38"/>
        <end position="51"/>
    </location>
</feature>
<dbReference type="InterPro" id="IPR020103">
    <property type="entry name" value="PsdUridine_synth_cat_dom_sf"/>
</dbReference>
<evidence type="ECO:0000256" key="2">
    <source>
        <dbReference type="ARBA" id="ARBA00009375"/>
    </source>
</evidence>
<evidence type="ECO:0000313" key="8">
    <source>
        <dbReference type="EMBL" id="CCH45032.1"/>
    </source>
</evidence>
<accession>K0KSL0</accession>
<dbReference type="InterPro" id="IPR020095">
    <property type="entry name" value="PsdUridine_synth_TruA_C"/>
</dbReference>